<proteinExistence type="predicted"/>
<gene>
    <name evidence="3" type="ORF">INT43_003700</name>
</gene>
<dbReference type="EMBL" id="JAEPQZ010000006">
    <property type="protein sequence ID" value="KAG2179914.1"/>
    <property type="molecule type" value="Genomic_DNA"/>
</dbReference>
<evidence type="ECO:0000256" key="1">
    <source>
        <dbReference type="SAM" id="Coils"/>
    </source>
</evidence>
<dbReference type="Proteomes" id="UP000654370">
    <property type="component" value="Unassembled WGS sequence"/>
</dbReference>
<name>A0A8H7PUV4_MORIS</name>
<organism evidence="3 4">
    <name type="scientific">Mortierella isabellina</name>
    <name type="common">Filamentous fungus</name>
    <name type="synonym">Umbelopsis isabellina</name>
    <dbReference type="NCBI Taxonomy" id="91625"/>
    <lineage>
        <taxon>Eukaryota</taxon>
        <taxon>Fungi</taxon>
        <taxon>Fungi incertae sedis</taxon>
        <taxon>Mucoromycota</taxon>
        <taxon>Mucoromycotina</taxon>
        <taxon>Umbelopsidomycetes</taxon>
        <taxon>Umbelopsidales</taxon>
        <taxon>Umbelopsidaceae</taxon>
        <taxon>Umbelopsis</taxon>
    </lineage>
</organism>
<evidence type="ECO:0000313" key="3">
    <source>
        <dbReference type="EMBL" id="KAG2179914.1"/>
    </source>
</evidence>
<reference evidence="3" key="1">
    <citation type="submission" date="2020-12" db="EMBL/GenBank/DDBJ databases">
        <title>Metabolic potential, ecology and presence of endohyphal bacteria is reflected in genomic diversity of Mucoromycotina.</title>
        <authorList>
            <person name="Muszewska A."/>
            <person name="Okrasinska A."/>
            <person name="Steczkiewicz K."/>
            <person name="Drgas O."/>
            <person name="Orlowska M."/>
            <person name="Perlinska-Lenart U."/>
            <person name="Aleksandrzak-Piekarczyk T."/>
            <person name="Szatraj K."/>
            <person name="Zielenkiewicz U."/>
            <person name="Pilsyk S."/>
            <person name="Malc E."/>
            <person name="Mieczkowski P."/>
            <person name="Kruszewska J.S."/>
            <person name="Biernat P."/>
            <person name="Pawlowska J."/>
        </authorList>
    </citation>
    <scope>NUCLEOTIDE SEQUENCE</scope>
    <source>
        <strain evidence="3">WA0000067209</strain>
    </source>
</reference>
<accession>A0A8H7PUV4</accession>
<evidence type="ECO:0000256" key="2">
    <source>
        <dbReference type="SAM" id="MobiDB-lite"/>
    </source>
</evidence>
<feature type="region of interest" description="Disordered" evidence="2">
    <location>
        <begin position="65"/>
        <end position="132"/>
    </location>
</feature>
<feature type="coiled-coil region" evidence="1">
    <location>
        <begin position="21"/>
        <end position="48"/>
    </location>
</feature>
<protein>
    <submittedName>
        <fullName evidence="3">Uncharacterized protein</fullName>
    </submittedName>
</protein>
<comment type="caution">
    <text evidence="3">The sequence shown here is derived from an EMBL/GenBank/DDBJ whole genome shotgun (WGS) entry which is preliminary data.</text>
</comment>
<keyword evidence="4" id="KW-1185">Reference proteome</keyword>
<evidence type="ECO:0000313" key="4">
    <source>
        <dbReference type="Proteomes" id="UP000654370"/>
    </source>
</evidence>
<keyword evidence="1" id="KW-0175">Coiled coil</keyword>
<dbReference type="OrthoDB" id="2387100at2759"/>
<dbReference type="AlphaFoldDB" id="A0A8H7PUV4"/>
<sequence length="132" mass="14823">MPTIFPSLEPNAIPSAWYEQQQSLSDLSEQLEHDEQELEEQLVRAGSASMHFKIIGLRQNLYASEADEPEFQEHLSEADTEQVASEQEDGDQQEFGTPEGMYQPEPGEDDQDDMNLPGLSEDEEEGLPVALL</sequence>